<name>A0A517U384_9BACT</name>
<evidence type="ECO:0008006" key="3">
    <source>
        <dbReference type="Google" id="ProtNLM"/>
    </source>
</evidence>
<organism evidence="1 2">
    <name type="scientific">Lacipirellula limnantheis</name>
    <dbReference type="NCBI Taxonomy" id="2528024"/>
    <lineage>
        <taxon>Bacteria</taxon>
        <taxon>Pseudomonadati</taxon>
        <taxon>Planctomycetota</taxon>
        <taxon>Planctomycetia</taxon>
        <taxon>Pirellulales</taxon>
        <taxon>Lacipirellulaceae</taxon>
        <taxon>Lacipirellula</taxon>
    </lineage>
</organism>
<accession>A0A517U384</accession>
<evidence type="ECO:0000313" key="2">
    <source>
        <dbReference type="Proteomes" id="UP000317909"/>
    </source>
</evidence>
<dbReference type="Proteomes" id="UP000317909">
    <property type="component" value="Chromosome"/>
</dbReference>
<dbReference type="InterPro" id="IPR029013">
    <property type="entry name" value="HP0062-like_sf"/>
</dbReference>
<dbReference type="Gene3D" id="1.10.287.850">
    <property type="entry name" value="HP0062-like domain"/>
    <property type="match status" value="1"/>
</dbReference>
<dbReference type="Pfam" id="PF06013">
    <property type="entry name" value="WXG100"/>
    <property type="match status" value="1"/>
</dbReference>
<dbReference type="OrthoDB" id="3035322at2"/>
<dbReference type="KEGG" id="llh:I41_42890"/>
<reference evidence="1 2" key="1">
    <citation type="submission" date="2019-02" db="EMBL/GenBank/DDBJ databases">
        <title>Deep-cultivation of Planctomycetes and their phenomic and genomic characterization uncovers novel biology.</title>
        <authorList>
            <person name="Wiegand S."/>
            <person name="Jogler M."/>
            <person name="Boedeker C."/>
            <person name="Pinto D."/>
            <person name="Vollmers J."/>
            <person name="Rivas-Marin E."/>
            <person name="Kohn T."/>
            <person name="Peeters S.H."/>
            <person name="Heuer A."/>
            <person name="Rast P."/>
            <person name="Oberbeckmann S."/>
            <person name="Bunk B."/>
            <person name="Jeske O."/>
            <person name="Meyerdierks A."/>
            <person name="Storesund J.E."/>
            <person name="Kallscheuer N."/>
            <person name="Luecker S."/>
            <person name="Lage O.M."/>
            <person name="Pohl T."/>
            <person name="Merkel B.J."/>
            <person name="Hornburger P."/>
            <person name="Mueller R.-W."/>
            <person name="Bruemmer F."/>
            <person name="Labrenz M."/>
            <person name="Spormann A.M."/>
            <person name="Op den Camp H."/>
            <person name="Overmann J."/>
            <person name="Amann R."/>
            <person name="Jetten M.S.M."/>
            <person name="Mascher T."/>
            <person name="Medema M.H."/>
            <person name="Devos D.P."/>
            <person name="Kaster A.-K."/>
            <person name="Ovreas L."/>
            <person name="Rohde M."/>
            <person name="Galperin M.Y."/>
            <person name="Jogler C."/>
        </authorList>
    </citation>
    <scope>NUCLEOTIDE SEQUENCE [LARGE SCALE GENOMIC DNA]</scope>
    <source>
        <strain evidence="1 2">I41</strain>
    </source>
</reference>
<dbReference type="AlphaFoldDB" id="A0A517U384"/>
<dbReference type="InterPro" id="IPR010310">
    <property type="entry name" value="T7SS_ESAT-6-like"/>
</dbReference>
<sequence>MSQAVVDPAELRRFAHQLKLFNAELEERMTALAGQLHALNVTWRDQEQKKFTEEFEQHMKLIGRSIEATNEYAPFLLRKAERIEEYLTQR</sequence>
<dbReference type="EMBL" id="CP036339">
    <property type="protein sequence ID" value="QDT75080.1"/>
    <property type="molecule type" value="Genomic_DNA"/>
</dbReference>
<keyword evidence="2" id="KW-1185">Reference proteome</keyword>
<protein>
    <recommendedName>
        <fullName evidence="3">WXG100 family type VII secretion target</fullName>
    </recommendedName>
</protein>
<evidence type="ECO:0000313" key="1">
    <source>
        <dbReference type="EMBL" id="QDT75080.1"/>
    </source>
</evidence>
<dbReference type="SUPFAM" id="SSF158414">
    <property type="entry name" value="HP0062-like"/>
    <property type="match status" value="1"/>
</dbReference>
<dbReference type="RefSeq" id="WP_145434779.1">
    <property type="nucleotide sequence ID" value="NZ_CP036339.1"/>
</dbReference>
<gene>
    <name evidence="1" type="ORF">I41_42890</name>
</gene>
<proteinExistence type="predicted"/>